<feature type="active site" description="Charge relay system" evidence="3">
    <location>
        <position position="299"/>
    </location>
</feature>
<dbReference type="Gene3D" id="3.40.50.10740">
    <property type="entry name" value="Class I glutamine amidotransferase-like"/>
    <property type="match status" value="1"/>
</dbReference>
<sequence length="326" mass="37251">MNKFMFLKPGDEIRVIAPARSLKLIGEPNTNLAIKKLESMGFKVTFGKNVYEVHNRFSATIKQRVEDFHEAFLDKNVKAILTVIGGFNSNQLLPYIDWEIVKNNPKIFCGFSDITALHLAILKHTNVPVFYGPHFSSFAMIKNSEYIETQFKNMFCNEDKTVNLEASKLWSDDLWFIDQDNRQLENNSGWWNIQNGEARGKIIGGNLSTLMLLKGTDNFPDINEDSILAIEAVPSYDYDNFERMLVSLIQSPWFKHIKALMIGRFCLGSKISKEDLITMLSEKEELKNMPIVANIDFGHSMPLCVLPLGLESELKINNNSEIKIFK</sequence>
<keyword evidence="2" id="KW-0378">Hydrolase</keyword>
<dbReference type="PANTHER" id="PTHR30237">
    <property type="entry name" value="MURAMOYLTETRAPEPTIDE CARBOXYPEPTIDASE"/>
    <property type="match status" value="1"/>
</dbReference>
<dbReference type="AlphaFoldDB" id="A0A6M4JBU7"/>
<feature type="domain" description="LD-carboxypeptidase C-terminal" evidence="5">
    <location>
        <begin position="199"/>
        <end position="314"/>
    </location>
</feature>
<gene>
    <name evidence="6" type="ORF">HLA92_03045</name>
</gene>
<dbReference type="Pfam" id="PF02016">
    <property type="entry name" value="Peptidase_S66"/>
    <property type="match status" value="1"/>
</dbReference>
<accession>A0A6M4JBU7</accession>
<dbReference type="RefSeq" id="WP_171113420.1">
    <property type="nucleotide sequence ID" value="NZ_CP053097.1"/>
</dbReference>
<name>A0A6M4JBU7_9MOLU</name>
<dbReference type="InterPro" id="IPR003507">
    <property type="entry name" value="S66_fam"/>
</dbReference>
<evidence type="ECO:0000256" key="3">
    <source>
        <dbReference type="PIRSR" id="PIRSR028757-1"/>
    </source>
</evidence>
<organism evidence="6 7">
    <name type="scientific">Mycoplasma miroungirhinis</name>
    <dbReference type="NCBI Taxonomy" id="754516"/>
    <lineage>
        <taxon>Bacteria</taxon>
        <taxon>Bacillati</taxon>
        <taxon>Mycoplasmatota</taxon>
        <taxon>Mollicutes</taxon>
        <taxon>Mycoplasmataceae</taxon>
        <taxon>Mycoplasma</taxon>
    </lineage>
</organism>
<evidence type="ECO:0000256" key="1">
    <source>
        <dbReference type="ARBA" id="ARBA00010233"/>
    </source>
</evidence>
<dbReference type="CDD" id="cd07062">
    <property type="entry name" value="Peptidase_S66_mccF_like"/>
    <property type="match status" value="1"/>
</dbReference>
<dbReference type="InterPro" id="IPR040921">
    <property type="entry name" value="Peptidase_S66C"/>
</dbReference>
<feature type="active site" description="Nucleophile" evidence="3">
    <location>
        <position position="112"/>
    </location>
</feature>
<dbReference type="GO" id="GO:0004180">
    <property type="term" value="F:carboxypeptidase activity"/>
    <property type="evidence" value="ECO:0007669"/>
    <property type="project" value="UniProtKB-KW"/>
</dbReference>
<reference evidence="6 7" key="1">
    <citation type="submission" date="2020-05" db="EMBL/GenBank/DDBJ databases">
        <title>Novel Mycoplasma species detected in Mirounga angustirostris (northern elephant seal) from the USA.</title>
        <authorList>
            <person name="Volokhov D.V."/>
        </authorList>
    </citation>
    <scope>NUCLEOTIDE SEQUENCE [LARGE SCALE GENOMIC DNA]</scope>
    <source>
        <strain evidence="6 7">Mirounga ES2806-NAS</strain>
    </source>
</reference>
<dbReference type="Proteomes" id="UP000502118">
    <property type="component" value="Chromosome"/>
</dbReference>
<dbReference type="InterPro" id="IPR040449">
    <property type="entry name" value="Peptidase_S66_N"/>
</dbReference>
<evidence type="ECO:0000259" key="5">
    <source>
        <dbReference type="Pfam" id="PF17676"/>
    </source>
</evidence>
<dbReference type="Gene3D" id="3.50.30.60">
    <property type="entry name" value="LD-carboxypeptidase A C-terminal domain-like"/>
    <property type="match status" value="1"/>
</dbReference>
<dbReference type="InterPro" id="IPR027478">
    <property type="entry name" value="LdcA_N"/>
</dbReference>
<dbReference type="Pfam" id="PF17676">
    <property type="entry name" value="Peptidase_S66C"/>
    <property type="match status" value="1"/>
</dbReference>
<proteinExistence type="inferred from homology"/>
<protein>
    <submittedName>
        <fullName evidence="6">LD-carboxypeptidase</fullName>
    </submittedName>
</protein>
<keyword evidence="6" id="KW-0121">Carboxypeptidase</keyword>
<evidence type="ECO:0000313" key="7">
    <source>
        <dbReference type="Proteomes" id="UP000502118"/>
    </source>
</evidence>
<dbReference type="KEGG" id="mmio:HLA92_03045"/>
<evidence type="ECO:0000313" key="6">
    <source>
        <dbReference type="EMBL" id="QJR44390.1"/>
    </source>
</evidence>
<comment type="similarity">
    <text evidence="1">Belongs to the peptidase S66 family.</text>
</comment>
<evidence type="ECO:0000259" key="4">
    <source>
        <dbReference type="Pfam" id="PF02016"/>
    </source>
</evidence>
<dbReference type="SUPFAM" id="SSF141986">
    <property type="entry name" value="LD-carboxypeptidase A C-terminal domain-like"/>
    <property type="match status" value="1"/>
</dbReference>
<keyword evidence="6" id="KW-0645">Protease</keyword>
<dbReference type="SUPFAM" id="SSF52317">
    <property type="entry name" value="Class I glutamine amidotransferase-like"/>
    <property type="match status" value="1"/>
</dbReference>
<feature type="domain" description="LD-carboxypeptidase N-terminal" evidence="4">
    <location>
        <begin position="13"/>
        <end position="132"/>
    </location>
</feature>
<keyword evidence="7" id="KW-1185">Reference proteome</keyword>
<feature type="active site" description="Charge relay system" evidence="3">
    <location>
        <position position="231"/>
    </location>
</feature>
<dbReference type="PANTHER" id="PTHR30237:SF6">
    <property type="entry name" value="CARBOXYPEPTIDASE YOCD-RELATED"/>
    <property type="match status" value="1"/>
</dbReference>
<dbReference type="PIRSF" id="PIRSF028757">
    <property type="entry name" value="LD-carboxypeptidase"/>
    <property type="match status" value="1"/>
</dbReference>
<dbReference type="EMBL" id="CP053097">
    <property type="protein sequence ID" value="QJR44390.1"/>
    <property type="molecule type" value="Genomic_DNA"/>
</dbReference>
<dbReference type="InterPro" id="IPR029062">
    <property type="entry name" value="Class_I_gatase-like"/>
</dbReference>
<evidence type="ECO:0000256" key="2">
    <source>
        <dbReference type="ARBA" id="ARBA00022801"/>
    </source>
</evidence>
<dbReference type="InterPro" id="IPR027461">
    <property type="entry name" value="Carboxypeptidase_A_C_sf"/>
</dbReference>